<proteinExistence type="predicted"/>
<dbReference type="EMBL" id="LS991952">
    <property type="protein sequence ID" value="SYV94494.1"/>
    <property type="molecule type" value="Genomic_DNA"/>
</dbReference>
<reference evidence="2" key="1">
    <citation type="submission" date="2018-06" db="EMBL/GenBank/DDBJ databases">
        <authorList>
            <consortium name="Pathogen Informatics"/>
        </authorList>
    </citation>
    <scope>NUCLEOTIDE SEQUENCE [LARGE SCALE GENOMIC DNA]</scope>
    <source>
        <strain evidence="2">NCTC10115</strain>
    </source>
</reference>
<gene>
    <name evidence="1" type="ORF">NCTC10115_00818</name>
</gene>
<protein>
    <submittedName>
        <fullName evidence="1">Uncharacterized protein</fullName>
    </submittedName>
</protein>
<sequence>MLLDLEKLIEKQAELDTIIFKKTKSSYKKNQKQRRLW</sequence>
<evidence type="ECO:0000313" key="2">
    <source>
        <dbReference type="Proteomes" id="UP000260136"/>
    </source>
</evidence>
<feature type="non-terminal residue" evidence="1">
    <location>
        <position position="37"/>
    </location>
</feature>
<accession>A0A3B0PLN3</accession>
<dbReference type="AlphaFoldDB" id="A0A3B0PLN3"/>
<organism evidence="1 2">
    <name type="scientific">Mycoplasmoides gallisepticum</name>
    <name type="common">Mycoplasma gallisepticum</name>
    <dbReference type="NCBI Taxonomy" id="2096"/>
    <lineage>
        <taxon>Bacteria</taxon>
        <taxon>Bacillati</taxon>
        <taxon>Mycoplasmatota</taxon>
        <taxon>Mycoplasmoidales</taxon>
        <taxon>Mycoplasmoidaceae</taxon>
        <taxon>Mycoplasmoides</taxon>
    </lineage>
</organism>
<evidence type="ECO:0000313" key="1">
    <source>
        <dbReference type="EMBL" id="SYV94494.1"/>
    </source>
</evidence>
<dbReference type="STRING" id="1006581.GCW_02035"/>
<dbReference type="Proteomes" id="UP000260136">
    <property type="component" value="Chromosome"/>
</dbReference>
<name>A0A3B0PLN3_MYCGL</name>